<protein>
    <recommendedName>
        <fullName evidence="4">Lipoprotein</fullName>
    </recommendedName>
</protein>
<reference evidence="2 3" key="1">
    <citation type="journal article" date="2015" name="Genome Biol. Evol.">
        <title>Comparative Genomics of Listeria Sensu Lato: Genus-Wide Differences in Evolutionary Dynamics and the Progressive Gain of Complex, Potentially Pathogenicity-Related Traits through Lateral Gene Transfer.</title>
        <authorList>
            <person name="Chiara M."/>
            <person name="Caruso M."/>
            <person name="D'Erchia A.M."/>
            <person name="Manzari C."/>
            <person name="Fraccalvieri R."/>
            <person name="Goffredo E."/>
            <person name="Latorre L."/>
            <person name="Miccolupo A."/>
            <person name="Padalino I."/>
            <person name="Santagada G."/>
            <person name="Chiocco D."/>
            <person name="Pesole G."/>
            <person name="Horner D.S."/>
            <person name="Parisi A."/>
        </authorList>
    </citation>
    <scope>NUCLEOTIDE SEQUENCE [LARGE SCALE GENOMIC DNA]</scope>
    <source>
        <strain evidence="2 3">1991</strain>
    </source>
</reference>
<name>A0A0J8GAD4_9LIST</name>
<evidence type="ECO:0000313" key="2">
    <source>
        <dbReference type="EMBL" id="KMT59707.1"/>
    </source>
</evidence>
<feature type="signal peptide" evidence="1">
    <location>
        <begin position="1"/>
        <end position="19"/>
    </location>
</feature>
<proteinExistence type="predicted"/>
<keyword evidence="3" id="KW-1185">Reference proteome</keyword>
<gene>
    <name evidence="2" type="ORF">X560_1236</name>
</gene>
<feature type="chain" id="PRO_5038988257" description="Lipoprotein" evidence="1">
    <location>
        <begin position="20"/>
        <end position="369"/>
    </location>
</feature>
<accession>A0A0J8GAD4</accession>
<comment type="caution">
    <text evidence="2">The sequence shown here is derived from an EMBL/GenBank/DDBJ whole genome shotgun (WGS) entry which is preliminary data.</text>
</comment>
<dbReference type="RefSeq" id="WP_007476060.1">
    <property type="nucleotide sequence ID" value="NZ_KQ130615.1"/>
</dbReference>
<evidence type="ECO:0000256" key="1">
    <source>
        <dbReference type="SAM" id="SignalP"/>
    </source>
</evidence>
<dbReference type="PATRIC" id="fig|1430899.3.peg.1433"/>
<organism evidence="2 3">
    <name type="scientific">Listeria fleischmannii 1991</name>
    <dbReference type="NCBI Taxonomy" id="1430899"/>
    <lineage>
        <taxon>Bacteria</taxon>
        <taxon>Bacillati</taxon>
        <taxon>Bacillota</taxon>
        <taxon>Bacilli</taxon>
        <taxon>Bacillales</taxon>
        <taxon>Listeriaceae</taxon>
        <taxon>Listeria</taxon>
    </lineage>
</organism>
<sequence>MKKGLWIISLLMVMLVLTACGETSQEKFSNTFSKALDVPNQYTQKMSFKVDELQSDDMTSSDASSIQMLKNMELSSTTSIDKKAEKSYVQFNLASDGALNFNLNINVLMNNKTGEAYIPLDTIVNPDSNLKMLVDQATNGIFSKINEAYPDLKNKYVSTTELSKSLGESNDASAKPSESATKAAENLQARVNEIFTDYLNDMDENRFSEDDKGNITTTLTKKDFINLAKNFEKALGESDMKADIKTLVESQGEVSNFDSEYKKLRVNLADAIQDMEKNKTTKANVKMVLKPGKNDKFEKMTMKVTVEDTASKTKLGGTFQIENVAFQKIPAFPKKDEIVSTEELQEIIQSVMMESIYGDMDFSDTESNF</sequence>
<evidence type="ECO:0008006" key="4">
    <source>
        <dbReference type="Google" id="ProtNLM"/>
    </source>
</evidence>
<dbReference type="PROSITE" id="PS51257">
    <property type="entry name" value="PROKAR_LIPOPROTEIN"/>
    <property type="match status" value="1"/>
</dbReference>
<keyword evidence="1" id="KW-0732">Signal</keyword>
<dbReference type="EMBL" id="AZHO01000014">
    <property type="protein sequence ID" value="KMT59707.1"/>
    <property type="molecule type" value="Genomic_DNA"/>
</dbReference>
<dbReference type="AlphaFoldDB" id="A0A0J8GAD4"/>
<dbReference type="Proteomes" id="UP000052258">
    <property type="component" value="Unassembled WGS sequence"/>
</dbReference>
<evidence type="ECO:0000313" key="3">
    <source>
        <dbReference type="Proteomes" id="UP000052258"/>
    </source>
</evidence>